<comment type="caution">
    <text evidence="11">The sequence shown here is derived from an EMBL/GenBank/DDBJ whole genome shotgun (WGS) entry which is preliminary data.</text>
</comment>
<evidence type="ECO:0000256" key="5">
    <source>
        <dbReference type="ARBA" id="ARBA00022723"/>
    </source>
</evidence>
<name>A0AAW0JSA7_QUESU</name>
<dbReference type="PANTHER" id="PTHR24286:SF384">
    <property type="entry name" value="P450, PUTATIVE (EUROFUNG)-RELATED"/>
    <property type="match status" value="1"/>
</dbReference>
<sequence>MELFFFFLISLLLVYSIYFGIWTLAYKTKENVTGMRPSLPPGSFGWPIIGETLQFIVAHYEGTVDKFVSKRATKYSSKVFKTSLLGENFIVFSGAAANRFIFSNDNKLFARWRPPSVQKLFPSMKFVPIEHDAAKAKKFMSLFFKFSEAQKLVASIDSISRNQLKNNWEGKDEVKVHPLVNIYTFTLVCHLFLSINDTQKVSKLLYHFNHLNEGILSIQLSIPGTPFYRAIKAAEALRKEIYLIIKERKEALAKNLASPTQDVLSQMIAVPFDDGFMPELEIADKILAFLIGGQDTTTATITFAMKYLAEMPHLYNEVLKEQREVTALMKPREVLCWDDVQKMRYTWNFVNEVMRHRTIIPGSFREAKTDINYEGYVIPKGWKYFSEPEKFNPIRFEGSGPPPYSYVPFGAGPLMCPGKEYARITILVFLHYAVKMFKWEPILPSEKLKFKLVHVPAEGFPEYARITILVFLHYAVKMFKWEPILPSEKLKFKLVHVPAEGFPVRLSPHQN</sequence>
<evidence type="ECO:0000313" key="12">
    <source>
        <dbReference type="Proteomes" id="UP000237347"/>
    </source>
</evidence>
<evidence type="ECO:0000256" key="2">
    <source>
        <dbReference type="ARBA" id="ARBA00004167"/>
    </source>
</evidence>
<keyword evidence="10" id="KW-0472">Membrane</keyword>
<dbReference type="Gene3D" id="1.10.630.10">
    <property type="entry name" value="Cytochrome P450"/>
    <property type="match status" value="1"/>
</dbReference>
<evidence type="ECO:0000256" key="7">
    <source>
        <dbReference type="ARBA" id="ARBA00023004"/>
    </source>
</evidence>
<keyword evidence="10" id="KW-1133">Transmembrane helix</keyword>
<keyword evidence="8" id="KW-0503">Monooxygenase</keyword>
<dbReference type="GO" id="GO:0016125">
    <property type="term" value="P:sterol metabolic process"/>
    <property type="evidence" value="ECO:0007669"/>
    <property type="project" value="TreeGrafter"/>
</dbReference>
<dbReference type="GO" id="GO:0020037">
    <property type="term" value="F:heme binding"/>
    <property type="evidence" value="ECO:0007669"/>
    <property type="project" value="InterPro"/>
</dbReference>
<evidence type="ECO:0000256" key="4">
    <source>
        <dbReference type="ARBA" id="ARBA00022617"/>
    </source>
</evidence>
<dbReference type="PANTHER" id="PTHR24286">
    <property type="entry name" value="CYTOCHROME P450 26"/>
    <property type="match status" value="1"/>
</dbReference>
<dbReference type="GO" id="GO:0016020">
    <property type="term" value="C:membrane"/>
    <property type="evidence" value="ECO:0007669"/>
    <property type="project" value="UniProtKB-SubCell"/>
</dbReference>
<feature type="transmembrane region" description="Helical" evidence="10">
    <location>
        <begin position="6"/>
        <end position="26"/>
    </location>
</feature>
<keyword evidence="10" id="KW-0812">Transmembrane</keyword>
<dbReference type="InterPro" id="IPR001128">
    <property type="entry name" value="Cyt_P450"/>
</dbReference>
<keyword evidence="6" id="KW-0560">Oxidoreductase</keyword>
<dbReference type="AlphaFoldDB" id="A0AAW0JSA7"/>
<dbReference type="EMBL" id="PKMF04000470">
    <property type="protein sequence ID" value="KAK7829878.1"/>
    <property type="molecule type" value="Genomic_DNA"/>
</dbReference>
<protein>
    <submittedName>
        <fullName evidence="11">Beta-amyrin 28-monooxygenase</fullName>
    </submittedName>
</protein>
<gene>
    <name evidence="11" type="ORF">CFP56_028613</name>
</gene>
<dbReference type="PRINTS" id="PR00385">
    <property type="entry name" value="P450"/>
</dbReference>
<evidence type="ECO:0000256" key="10">
    <source>
        <dbReference type="SAM" id="Phobius"/>
    </source>
</evidence>
<dbReference type="Pfam" id="PF00067">
    <property type="entry name" value="p450"/>
    <property type="match status" value="1"/>
</dbReference>
<dbReference type="FunFam" id="1.10.630.10:FF:000022">
    <property type="entry name" value="Taxadiene 5-alpha hydroxylase"/>
    <property type="match status" value="1"/>
</dbReference>
<evidence type="ECO:0000256" key="3">
    <source>
        <dbReference type="ARBA" id="ARBA00010617"/>
    </source>
</evidence>
<dbReference type="GO" id="GO:0005506">
    <property type="term" value="F:iron ion binding"/>
    <property type="evidence" value="ECO:0007669"/>
    <property type="project" value="InterPro"/>
</dbReference>
<evidence type="ECO:0000256" key="8">
    <source>
        <dbReference type="ARBA" id="ARBA00023033"/>
    </source>
</evidence>
<feature type="binding site" description="axial binding residue" evidence="9">
    <location>
        <position position="416"/>
    </location>
    <ligand>
        <name>heme</name>
        <dbReference type="ChEBI" id="CHEBI:30413"/>
    </ligand>
    <ligandPart>
        <name>Fe</name>
        <dbReference type="ChEBI" id="CHEBI:18248"/>
    </ligandPart>
</feature>
<evidence type="ECO:0000256" key="6">
    <source>
        <dbReference type="ARBA" id="ARBA00023002"/>
    </source>
</evidence>
<comment type="cofactor">
    <cofactor evidence="1 9">
        <name>heme</name>
        <dbReference type="ChEBI" id="CHEBI:30413"/>
    </cofactor>
</comment>
<proteinExistence type="inferred from homology"/>
<dbReference type="GO" id="GO:0004497">
    <property type="term" value="F:monooxygenase activity"/>
    <property type="evidence" value="ECO:0007669"/>
    <property type="project" value="UniProtKB-KW"/>
</dbReference>
<keyword evidence="4 9" id="KW-0349">Heme</keyword>
<evidence type="ECO:0000313" key="11">
    <source>
        <dbReference type="EMBL" id="KAK7829878.1"/>
    </source>
</evidence>
<accession>A0AAW0JSA7</accession>
<organism evidence="11 12">
    <name type="scientific">Quercus suber</name>
    <name type="common">Cork oak</name>
    <dbReference type="NCBI Taxonomy" id="58331"/>
    <lineage>
        <taxon>Eukaryota</taxon>
        <taxon>Viridiplantae</taxon>
        <taxon>Streptophyta</taxon>
        <taxon>Embryophyta</taxon>
        <taxon>Tracheophyta</taxon>
        <taxon>Spermatophyta</taxon>
        <taxon>Magnoliopsida</taxon>
        <taxon>eudicotyledons</taxon>
        <taxon>Gunneridae</taxon>
        <taxon>Pentapetalae</taxon>
        <taxon>rosids</taxon>
        <taxon>fabids</taxon>
        <taxon>Fagales</taxon>
        <taxon>Fagaceae</taxon>
        <taxon>Quercus</taxon>
    </lineage>
</organism>
<dbReference type="SUPFAM" id="SSF48264">
    <property type="entry name" value="Cytochrome P450"/>
    <property type="match status" value="1"/>
</dbReference>
<dbReference type="CDD" id="cd11043">
    <property type="entry name" value="CYP90-like"/>
    <property type="match status" value="1"/>
</dbReference>
<dbReference type="Proteomes" id="UP000237347">
    <property type="component" value="Unassembled WGS sequence"/>
</dbReference>
<reference evidence="11 12" key="1">
    <citation type="journal article" date="2018" name="Sci. Data">
        <title>The draft genome sequence of cork oak.</title>
        <authorList>
            <person name="Ramos A.M."/>
            <person name="Usie A."/>
            <person name="Barbosa P."/>
            <person name="Barros P.M."/>
            <person name="Capote T."/>
            <person name="Chaves I."/>
            <person name="Simoes F."/>
            <person name="Abreu I."/>
            <person name="Carrasquinho I."/>
            <person name="Faro C."/>
            <person name="Guimaraes J.B."/>
            <person name="Mendonca D."/>
            <person name="Nobrega F."/>
            <person name="Rodrigues L."/>
            <person name="Saibo N.J.M."/>
            <person name="Varela M.C."/>
            <person name="Egas C."/>
            <person name="Matos J."/>
            <person name="Miguel C.M."/>
            <person name="Oliveira M.M."/>
            <person name="Ricardo C.P."/>
            <person name="Goncalves S."/>
        </authorList>
    </citation>
    <scope>NUCLEOTIDE SEQUENCE [LARGE SCALE GENOMIC DNA]</scope>
    <source>
        <strain evidence="12">cv. HL8</strain>
    </source>
</reference>
<comment type="subcellular location">
    <subcellularLocation>
        <location evidence="2">Membrane</location>
        <topology evidence="2">Single-pass membrane protein</topology>
    </subcellularLocation>
</comment>
<comment type="similarity">
    <text evidence="3">Belongs to the cytochrome P450 family.</text>
</comment>
<dbReference type="PRINTS" id="PR00463">
    <property type="entry name" value="EP450I"/>
</dbReference>
<keyword evidence="12" id="KW-1185">Reference proteome</keyword>
<dbReference type="InterPro" id="IPR036396">
    <property type="entry name" value="Cyt_P450_sf"/>
</dbReference>
<keyword evidence="5 9" id="KW-0479">Metal-binding</keyword>
<keyword evidence="7 9" id="KW-0408">Iron</keyword>
<evidence type="ECO:0000256" key="1">
    <source>
        <dbReference type="ARBA" id="ARBA00001971"/>
    </source>
</evidence>
<dbReference type="GO" id="GO:0016705">
    <property type="term" value="F:oxidoreductase activity, acting on paired donors, with incorporation or reduction of molecular oxygen"/>
    <property type="evidence" value="ECO:0007669"/>
    <property type="project" value="InterPro"/>
</dbReference>
<dbReference type="InterPro" id="IPR002401">
    <property type="entry name" value="Cyt_P450_E_grp-I"/>
</dbReference>
<evidence type="ECO:0000256" key="9">
    <source>
        <dbReference type="PIRSR" id="PIRSR602401-1"/>
    </source>
</evidence>